<dbReference type="Proteomes" id="UP000027073">
    <property type="component" value="Unassembled WGS sequence"/>
</dbReference>
<proteinExistence type="predicted"/>
<name>A0A067NP81_PLEO1</name>
<dbReference type="Gene3D" id="1.20.1280.50">
    <property type="match status" value="1"/>
</dbReference>
<dbReference type="InParanoid" id="A0A067NP81"/>
<organism evidence="1 2">
    <name type="scientific">Pleurotus ostreatus (strain PC15)</name>
    <name type="common">Oyster mushroom</name>
    <dbReference type="NCBI Taxonomy" id="1137138"/>
    <lineage>
        <taxon>Eukaryota</taxon>
        <taxon>Fungi</taxon>
        <taxon>Dikarya</taxon>
        <taxon>Basidiomycota</taxon>
        <taxon>Agaricomycotina</taxon>
        <taxon>Agaricomycetes</taxon>
        <taxon>Agaricomycetidae</taxon>
        <taxon>Agaricales</taxon>
        <taxon>Pleurotineae</taxon>
        <taxon>Pleurotaceae</taxon>
        <taxon>Pleurotus</taxon>
    </lineage>
</organism>
<accession>A0A067NP81</accession>
<dbReference type="OrthoDB" id="2269034at2759"/>
<gene>
    <name evidence="1" type="ORF">PLEOSDRAFT_1112462</name>
</gene>
<evidence type="ECO:0000313" key="1">
    <source>
        <dbReference type="EMBL" id="KDQ29858.1"/>
    </source>
</evidence>
<protein>
    <submittedName>
        <fullName evidence="1">Uncharacterized protein</fullName>
    </submittedName>
</protein>
<dbReference type="SUPFAM" id="SSF52047">
    <property type="entry name" value="RNI-like"/>
    <property type="match status" value="1"/>
</dbReference>
<sequence>MQAATQKHRNLNEIPVELLIPVFVYLAASREQLSCLRSGRQHPDGIALLHVCKKWRQIVLSTPRIWTSIMEDMSPHLINLALDCSLEGSLRVFLRLGNNVWKVPEYQSAISRLCAQMHRISLLDIQLRHDSSTSLPQLCEKQAPLLERLRIENRFSMWQPVPIPTTIFGGVRPPRLRHLFLRFCQLPWDSSLFQNLQTLVLEQKLQSLDPAQLLDLLRATASSLEILTLSEGLPTRWPASVMEDTVALPLLRELRLLGSNVDACTCLLRSVACSLSFLSIRAGVTESDFAAFFDTSAHRLRGSIDTLKIDGDYVENVQLEGYVTTAGVRHSVFNIIIVQAGDGYHETPPSESVVAGLNRLPVSEARVLYLAGGHHVLEDHVVSSLYANLSKLRILDAAYVLPGDNFMKAFGGPVLPPIPFPYLERIQVPQESLPHAQAVADARKSAGVPIILEARDPHAAPPTDLHDYIACLTCSQRDLGWTN</sequence>
<dbReference type="VEuPathDB" id="FungiDB:PLEOSDRAFT_1112462"/>
<dbReference type="HOGENOM" id="CLU_565137_0_0_1"/>
<dbReference type="AlphaFoldDB" id="A0A067NP81"/>
<dbReference type="EMBL" id="KL198007">
    <property type="protein sequence ID" value="KDQ29858.1"/>
    <property type="molecule type" value="Genomic_DNA"/>
</dbReference>
<reference evidence="2" key="1">
    <citation type="journal article" date="2014" name="Proc. Natl. Acad. Sci. U.S.A.">
        <title>Extensive sampling of basidiomycete genomes demonstrates inadequacy of the white-rot/brown-rot paradigm for wood decay fungi.</title>
        <authorList>
            <person name="Riley R."/>
            <person name="Salamov A.A."/>
            <person name="Brown D.W."/>
            <person name="Nagy L.G."/>
            <person name="Floudas D."/>
            <person name="Held B.W."/>
            <person name="Levasseur A."/>
            <person name="Lombard V."/>
            <person name="Morin E."/>
            <person name="Otillar R."/>
            <person name="Lindquist E.A."/>
            <person name="Sun H."/>
            <person name="LaButti K.M."/>
            <person name="Schmutz J."/>
            <person name="Jabbour D."/>
            <person name="Luo H."/>
            <person name="Baker S.E."/>
            <person name="Pisabarro A.G."/>
            <person name="Walton J.D."/>
            <person name="Blanchette R.A."/>
            <person name="Henrissat B."/>
            <person name="Martin F."/>
            <person name="Cullen D."/>
            <person name="Hibbett D.S."/>
            <person name="Grigoriev I.V."/>
        </authorList>
    </citation>
    <scope>NUCLEOTIDE SEQUENCE [LARGE SCALE GENOMIC DNA]</scope>
    <source>
        <strain evidence="2">PC15</strain>
    </source>
</reference>
<evidence type="ECO:0000313" key="2">
    <source>
        <dbReference type="Proteomes" id="UP000027073"/>
    </source>
</evidence>